<dbReference type="InterPro" id="IPR050681">
    <property type="entry name" value="CDF/SLC30A"/>
</dbReference>
<organism evidence="12 13">
    <name type="scientific">Reichenbachiella carrageenanivorans</name>
    <dbReference type="NCBI Taxonomy" id="2979869"/>
    <lineage>
        <taxon>Bacteria</taxon>
        <taxon>Pseudomonadati</taxon>
        <taxon>Bacteroidota</taxon>
        <taxon>Cytophagia</taxon>
        <taxon>Cytophagales</taxon>
        <taxon>Reichenbachiellaceae</taxon>
        <taxon>Reichenbachiella</taxon>
    </lineage>
</organism>
<dbReference type="NCBIfam" id="TIGR01297">
    <property type="entry name" value="CDF"/>
    <property type="match status" value="1"/>
</dbReference>
<dbReference type="InterPro" id="IPR036837">
    <property type="entry name" value="Cation_efflux_CTD_sf"/>
</dbReference>
<protein>
    <submittedName>
        <fullName evidence="12">Cation diffusion facilitator family transporter</fullName>
    </submittedName>
</protein>
<evidence type="ECO:0000313" key="12">
    <source>
        <dbReference type="EMBL" id="UXX78996.1"/>
    </source>
</evidence>
<evidence type="ECO:0000256" key="6">
    <source>
        <dbReference type="ARBA" id="ARBA00022989"/>
    </source>
</evidence>
<name>A0ABY6CYK4_9BACT</name>
<sequence length="295" mass="32822">MPRHHHGHDHNHHDVDNIKTAFFLNLGFTIVEIIGGLYVNSVAIISDAIHDFGDSVSLGISWYFQKISKKGRTHTFSYGYKRFSVLSAILNSVVLLAGSIFILRETIPRLIQPEQPDAKGMILLAILGVIVNGAAVLKTRKGKTANEKVVSLHLLEDVLGWIAVLIGSIVMSLTNFPILDPILSLMIAGYILFNVFRNLKASLKIILQSIPPEVDTESLKKQLQQITHVDQVHDMHTWTMDGEYHVMTLHLVLDEDVDLDIGAVIKAEARRILTAAEIDHVTIELESPQENCGHP</sequence>
<dbReference type="Pfam" id="PF16916">
    <property type="entry name" value="ZT_dimer"/>
    <property type="match status" value="1"/>
</dbReference>
<dbReference type="PANTHER" id="PTHR11562:SF17">
    <property type="entry name" value="RE54080P-RELATED"/>
    <property type="match status" value="1"/>
</dbReference>
<evidence type="ECO:0000256" key="5">
    <source>
        <dbReference type="ARBA" id="ARBA00022906"/>
    </source>
</evidence>
<reference evidence="12" key="1">
    <citation type="submission" date="2022-10" db="EMBL/GenBank/DDBJ databases">
        <title>Comparative genomics and taxonomic characterization of three novel marine species of genus Reichenbachiella exhibiting antioxidant and polysaccharide degradation activities.</title>
        <authorList>
            <person name="Muhammad N."/>
            <person name="Lee Y.-J."/>
            <person name="Ko J."/>
            <person name="Kim S.-G."/>
        </authorList>
    </citation>
    <scope>NUCLEOTIDE SEQUENCE</scope>
    <source>
        <strain evidence="12">Wsw4-B4</strain>
    </source>
</reference>
<keyword evidence="5" id="KW-0862">Zinc</keyword>
<dbReference type="PANTHER" id="PTHR11562">
    <property type="entry name" value="CATION EFFLUX PROTEIN/ ZINC TRANSPORTER"/>
    <property type="match status" value="1"/>
</dbReference>
<dbReference type="InterPro" id="IPR058533">
    <property type="entry name" value="Cation_efflux_TM"/>
</dbReference>
<keyword evidence="5" id="KW-0864">Zinc transport</keyword>
<gene>
    <name evidence="12" type="ORF">N7E81_16705</name>
</gene>
<feature type="transmembrane region" description="Helical" evidence="9">
    <location>
        <begin position="118"/>
        <end position="137"/>
    </location>
</feature>
<feature type="transmembrane region" description="Helical" evidence="9">
    <location>
        <begin position="21"/>
        <end position="38"/>
    </location>
</feature>
<keyword evidence="13" id="KW-1185">Reference proteome</keyword>
<proteinExistence type="inferred from homology"/>
<feature type="transmembrane region" description="Helical" evidence="9">
    <location>
        <begin position="182"/>
        <end position="199"/>
    </location>
</feature>
<dbReference type="Proteomes" id="UP001062165">
    <property type="component" value="Chromosome"/>
</dbReference>
<keyword evidence="7" id="KW-0406">Ion transport</keyword>
<dbReference type="SUPFAM" id="SSF161111">
    <property type="entry name" value="Cation efflux protein transmembrane domain-like"/>
    <property type="match status" value="1"/>
</dbReference>
<evidence type="ECO:0000256" key="1">
    <source>
        <dbReference type="ARBA" id="ARBA00004141"/>
    </source>
</evidence>
<feature type="domain" description="Cation efflux protein cytoplasmic" evidence="11">
    <location>
        <begin position="211"/>
        <end position="286"/>
    </location>
</feature>
<dbReference type="InterPro" id="IPR027469">
    <property type="entry name" value="Cation_efflux_TMD_sf"/>
</dbReference>
<comment type="similarity">
    <text evidence="2">Belongs to the cation diffusion facilitator (CDF) transporter (TC 2.A.4) family. SLC30A subfamily.</text>
</comment>
<comment type="subcellular location">
    <subcellularLocation>
        <location evidence="1">Membrane</location>
        <topology evidence="1">Multi-pass membrane protein</topology>
    </subcellularLocation>
</comment>
<evidence type="ECO:0000256" key="7">
    <source>
        <dbReference type="ARBA" id="ARBA00023065"/>
    </source>
</evidence>
<evidence type="ECO:0000256" key="3">
    <source>
        <dbReference type="ARBA" id="ARBA00022448"/>
    </source>
</evidence>
<dbReference type="RefSeq" id="WP_263050740.1">
    <property type="nucleotide sequence ID" value="NZ_CP106735.1"/>
</dbReference>
<dbReference type="Gene3D" id="1.20.1510.10">
    <property type="entry name" value="Cation efflux protein transmembrane domain"/>
    <property type="match status" value="1"/>
</dbReference>
<evidence type="ECO:0000259" key="11">
    <source>
        <dbReference type="Pfam" id="PF16916"/>
    </source>
</evidence>
<dbReference type="InterPro" id="IPR002524">
    <property type="entry name" value="Cation_efflux"/>
</dbReference>
<evidence type="ECO:0000256" key="9">
    <source>
        <dbReference type="SAM" id="Phobius"/>
    </source>
</evidence>
<feature type="domain" description="Cation efflux protein transmembrane" evidence="10">
    <location>
        <begin position="19"/>
        <end position="207"/>
    </location>
</feature>
<dbReference type="Pfam" id="PF01545">
    <property type="entry name" value="Cation_efflux"/>
    <property type="match status" value="1"/>
</dbReference>
<dbReference type="EMBL" id="CP106735">
    <property type="protein sequence ID" value="UXX78996.1"/>
    <property type="molecule type" value="Genomic_DNA"/>
</dbReference>
<evidence type="ECO:0000256" key="8">
    <source>
        <dbReference type="ARBA" id="ARBA00023136"/>
    </source>
</evidence>
<feature type="transmembrane region" description="Helical" evidence="9">
    <location>
        <begin position="85"/>
        <end position="103"/>
    </location>
</feature>
<feature type="transmembrane region" description="Helical" evidence="9">
    <location>
        <begin position="158"/>
        <end position="176"/>
    </location>
</feature>
<keyword evidence="3" id="KW-0813">Transport</keyword>
<keyword evidence="6 9" id="KW-1133">Transmembrane helix</keyword>
<evidence type="ECO:0000259" key="10">
    <source>
        <dbReference type="Pfam" id="PF01545"/>
    </source>
</evidence>
<dbReference type="SUPFAM" id="SSF160240">
    <property type="entry name" value="Cation efflux protein cytoplasmic domain-like"/>
    <property type="match status" value="1"/>
</dbReference>
<evidence type="ECO:0000256" key="4">
    <source>
        <dbReference type="ARBA" id="ARBA00022692"/>
    </source>
</evidence>
<keyword evidence="4 9" id="KW-0812">Transmembrane</keyword>
<evidence type="ECO:0000256" key="2">
    <source>
        <dbReference type="ARBA" id="ARBA00008873"/>
    </source>
</evidence>
<accession>A0ABY6CYK4</accession>
<dbReference type="InterPro" id="IPR027470">
    <property type="entry name" value="Cation_efflux_CTD"/>
</dbReference>
<evidence type="ECO:0000313" key="13">
    <source>
        <dbReference type="Proteomes" id="UP001062165"/>
    </source>
</evidence>
<keyword evidence="8 9" id="KW-0472">Membrane</keyword>